<gene>
    <name evidence="1" type="ORF">Pcinc_003147</name>
</gene>
<organism evidence="1 2">
    <name type="scientific">Petrolisthes cinctipes</name>
    <name type="common">Flat porcelain crab</name>
    <dbReference type="NCBI Taxonomy" id="88211"/>
    <lineage>
        <taxon>Eukaryota</taxon>
        <taxon>Metazoa</taxon>
        <taxon>Ecdysozoa</taxon>
        <taxon>Arthropoda</taxon>
        <taxon>Crustacea</taxon>
        <taxon>Multicrustacea</taxon>
        <taxon>Malacostraca</taxon>
        <taxon>Eumalacostraca</taxon>
        <taxon>Eucarida</taxon>
        <taxon>Decapoda</taxon>
        <taxon>Pleocyemata</taxon>
        <taxon>Anomura</taxon>
        <taxon>Galatheoidea</taxon>
        <taxon>Porcellanidae</taxon>
        <taxon>Petrolisthes</taxon>
    </lineage>
</organism>
<accession>A0AAE1GP12</accession>
<reference evidence="1" key="1">
    <citation type="submission" date="2023-10" db="EMBL/GenBank/DDBJ databases">
        <title>Genome assemblies of two species of porcelain crab, Petrolisthes cinctipes and Petrolisthes manimaculis (Anomura: Porcellanidae).</title>
        <authorList>
            <person name="Angst P."/>
        </authorList>
    </citation>
    <scope>NUCLEOTIDE SEQUENCE</scope>
    <source>
        <strain evidence="1">PB745_01</strain>
        <tissue evidence="1">Gill</tissue>
    </source>
</reference>
<keyword evidence="2" id="KW-1185">Reference proteome</keyword>
<dbReference type="EMBL" id="JAWQEG010000237">
    <property type="protein sequence ID" value="KAK3892968.1"/>
    <property type="molecule type" value="Genomic_DNA"/>
</dbReference>
<evidence type="ECO:0000313" key="2">
    <source>
        <dbReference type="Proteomes" id="UP001286313"/>
    </source>
</evidence>
<name>A0AAE1GP12_PETCI</name>
<evidence type="ECO:0000313" key="1">
    <source>
        <dbReference type="EMBL" id="KAK3892968.1"/>
    </source>
</evidence>
<protein>
    <submittedName>
        <fullName evidence="1">Uncharacterized protein</fullName>
    </submittedName>
</protein>
<dbReference type="Proteomes" id="UP001286313">
    <property type="component" value="Unassembled WGS sequence"/>
</dbReference>
<dbReference type="AlphaFoldDB" id="A0AAE1GP12"/>
<sequence>MPPAIKLYLEEKEPSDIHNAAILAENYVLTHKGGSFPTVTRAGGIGHVARNCASKRQTSESAGEGVVQCMFRPNCEDITVGEQCLNGSGIAGGAECFKHFMSRGKSEDRHFVERDKVLLLLPTYKTPLQAKYEGPYEVARRCGSDRYIIKTPGRRKTERRVHANNMKLFQQRPVVMSVQAKISRESEEDHFMPMSPSLNNSVILANPESLLQHLETDGGEGITTLLSKFPSVFGDVPQQSVVASHDVVLGYINSGFCKIFSQYLVVCDCIEVHECPALFTDLSFHGERINVTALPYEPYWMSADEGNATKYSGIDYKQLATIANALNFTFQVLPSHNWNEVRQGQSSSRWIVAGEGRGVDAKRRRVEQLHLLNHNTKHQSRWSSPSDTVLRIQGIGGNQSL</sequence>
<proteinExistence type="predicted"/>
<comment type="caution">
    <text evidence="1">The sequence shown here is derived from an EMBL/GenBank/DDBJ whole genome shotgun (WGS) entry which is preliminary data.</text>
</comment>